<protein>
    <submittedName>
        <fullName evidence="1">Chromosome 1 open reading frame 50</fullName>
    </submittedName>
</protein>
<dbReference type="GeneTree" id="ENSGT00390000003084"/>
<accession>S4RUD1</accession>
<dbReference type="OMA" id="WTRIDEN"/>
<sequence length="154" mass="17041">HTNRSGDPMDLVALDVGLAQADEFIRANACNKLSVIADTIRYLQEQARTVLEETVRDADLHRAACNVVKKPGNTYFLYQRDSGQQYFSILSPQDWGSRCPNDFLGAFKLQADMSWTPADEAEEKEGKLSSLRQLVAHTIAEPSVLSLATSSLPL</sequence>
<dbReference type="STRING" id="7757.ENSPMAP00000008821"/>
<reference evidence="1" key="2">
    <citation type="submission" date="2025-09" db="UniProtKB">
        <authorList>
            <consortium name="Ensembl"/>
        </authorList>
    </citation>
    <scope>IDENTIFICATION</scope>
</reference>
<dbReference type="PANTHER" id="PTHR14553:SF1">
    <property type="entry name" value="SIMILAR TO CHROMOSOME 1 OPEN READING FRAME 50"/>
    <property type="match status" value="1"/>
</dbReference>
<evidence type="ECO:0000313" key="1">
    <source>
        <dbReference type="Ensembl" id="ENSPMAP00000008821.1"/>
    </source>
</evidence>
<dbReference type="HOGENOM" id="CLU_102988_0_1_1"/>
<dbReference type="PANTHER" id="PTHR14553">
    <property type="entry name" value="UNCHARACTERIZED PROTEIN C1ORF50"/>
    <property type="match status" value="1"/>
</dbReference>
<organism evidence="1">
    <name type="scientific">Petromyzon marinus</name>
    <name type="common">Sea lamprey</name>
    <dbReference type="NCBI Taxonomy" id="7757"/>
    <lineage>
        <taxon>Eukaryota</taxon>
        <taxon>Metazoa</taxon>
        <taxon>Chordata</taxon>
        <taxon>Craniata</taxon>
        <taxon>Vertebrata</taxon>
        <taxon>Cyclostomata</taxon>
        <taxon>Hyperoartia</taxon>
        <taxon>Petromyzontiformes</taxon>
        <taxon>Petromyzontidae</taxon>
        <taxon>Petromyzon</taxon>
    </lineage>
</organism>
<dbReference type="Ensembl" id="ENSPMAT00000008860.1">
    <property type="protein sequence ID" value="ENSPMAP00000008821.1"/>
    <property type="gene ID" value="ENSPMAG00000008013.1"/>
</dbReference>
<dbReference type="Pfam" id="PF10504">
    <property type="entry name" value="DUF2452"/>
    <property type="match status" value="1"/>
</dbReference>
<name>S4RUD1_PETMA</name>
<dbReference type="AlphaFoldDB" id="S4RUD1"/>
<proteinExistence type="predicted"/>
<dbReference type="InterPro" id="IPR019534">
    <property type="entry name" value="DUF2452"/>
</dbReference>
<reference evidence="1" key="1">
    <citation type="submission" date="2025-08" db="UniProtKB">
        <authorList>
            <consortium name="Ensembl"/>
        </authorList>
    </citation>
    <scope>IDENTIFICATION</scope>
</reference>